<organism evidence="2 3">
    <name type="scientific">Protopolystoma xenopodis</name>
    <dbReference type="NCBI Taxonomy" id="117903"/>
    <lineage>
        <taxon>Eukaryota</taxon>
        <taxon>Metazoa</taxon>
        <taxon>Spiralia</taxon>
        <taxon>Lophotrochozoa</taxon>
        <taxon>Platyhelminthes</taxon>
        <taxon>Monogenea</taxon>
        <taxon>Polyopisthocotylea</taxon>
        <taxon>Polystomatidea</taxon>
        <taxon>Polystomatidae</taxon>
        <taxon>Protopolystoma</taxon>
    </lineage>
</organism>
<evidence type="ECO:0000256" key="1">
    <source>
        <dbReference type="SAM" id="MobiDB-lite"/>
    </source>
</evidence>
<feature type="region of interest" description="Disordered" evidence="1">
    <location>
        <begin position="52"/>
        <end position="87"/>
    </location>
</feature>
<comment type="caution">
    <text evidence="2">The sequence shown here is derived from an EMBL/GenBank/DDBJ whole genome shotgun (WGS) entry which is preliminary data.</text>
</comment>
<evidence type="ECO:0000313" key="3">
    <source>
        <dbReference type="Proteomes" id="UP000784294"/>
    </source>
</evidence>
<dbReference type="EMBL" id="CAAALY010279055">
    <property type="protein sequence ID" value="VEL43136.1"/>
    <property type="molecule type" value="Genomic_DNA"/>
</dbReference>
<keyword evidence="3" id="KW-1185">Reference proteome</keyword>
<accession>A0A3S5C8Z7</accession>
<gene>
    <name evidence="2" type="ORF">PXEA_LOCUS36576</name>
</gene>
<reference evidence="2" key="1">
    <citation type="submission" date="2018-11" db="EMBL/GenBank/DDBJ databases">
        <authorList>
            <consortium name="Pathogen Informatics"/>
        </authorList>
    </citation>
    <scope>NUCLEOTIDE SEQUENCE</scope>
</reference>
<sequence>MGGQFEEGSLTNRGQQVAVPFHALSCLTREKETSVEPQERANITAHVCTERHTQACPRGHSKTENGVDRPTTQRVVKLVERTDSDSS</sequence>
<name>A0A3S5C8Z7_9PLAT</name>
<dbReference type="Proteomes" id="UP000784294">
    <property type="component" value="Unassembled WGS sequence"/>
</dbReference>
<proteinExistence type="predicted"/>
<dbReference type="AlphaFoldDB" id="A0A3S5C8Z7"/>
<evidence type="ECO:0000313" key="2">
    <source>
        <dbReference type="EMBL" id="VEL43136.1"/>
    </source>
</evidence>
<protein>
    <submittedName>
        <fullName evidence="2">Uncharacterized protein</fullName>
    </submittedName>
</protein>
<feature type="compositionally biased region" description="Basic and acidic residues" evidence="1">
    <location>
        <begin position="77"/>
        <end position="87"/>
    </location>
</feature>